<keyword evidence="2" id="KW-1185">Reference proteome</keyword>
<evidence type="ECO:0000313" key="2">
    <source>
        <dbReference type="Proteomes" id="UP000295818"/>
    </source>
</evidence>
<dbReference type="EMBL" id="SLWM01000004">
    <property type="protein sequence ID" value="TCO25658.1"/>
    <property type="molecule type" value="Genomic_DNA"/>
</dbReference>
<accession>A0ABY2BN38</accession>
<sequence length="29" mass="3039">MPVGVGGIVMTGGGNRREVRIRAIEVARS</sequence>
<protein>
    <submittedName>
        <fullName evidence="1">Uncharacterized protein</fullName>
    </submittedName>
</protein>
<proteinExistence type="predicted"/>
<dbReference type="Proteomes" id="UP000295818">
    <property type="component" value="Unassembled WGS sequence"/>
</dbReference>
<evidence type="ECO:0000313" key="1">
    <source>
        <dbReference type="EMBL" id="TCO25658.1"/>
    </source>
</evidence>
<comment type="caution">
    <text evidence="1">The sequence shown here is derived from an EMBL/GenBank/DDBJ whole genome shotgun (WGS) entry which is preliminary data.</text>
</comment>
<reference evidence="1 2" key="1">
    <citation type="journal article" date="2015" name="Stand. Genomic Sci.">
        <title>Genomic Encyclopedia of Bacterial and Archaeal Type Strains, Phase III: the genomes of soil and plant-associated and newly described type strains.</title>
        <authorList>
            <person name="Whitman W.B."/>
            <person name="Woyke T."/>
            <person name="Klenk H.P."/>
            <person name="Zhou Y."/>
            <person name="Lilburn T.G."/>
            <person name="Beck B.J."/>
            <person name="De Vos P."/>
            <person name="Vandamme P."/>
            <person name="Eisen J.A."/>
            <person name="Garrity G."/>
            <person name="Hugenholtz P."/>
            <person name="Kyrpides N.C."/>
        </authorList>
    </citation>
    <scope>NUCLEOTIDE SEQUENCE [LARGE SCALE GENOMIC DNA]</scope>
    <source>
        <strain evidence="1 2">VKM Ac-2538</strain>
    </source>
</reference>
<name>A0ABY2BN38_9ACTN</name>
<gene>
    <name evidence="1" type="ORF">EV644_104162</name>
</gene>
<organism evidence="1 2">
    <name type="scientific">Kribbella orskensis</name>
    <dbReference type="NCBI Taxonomy" id="2512216"/>
    <lineage>
        <taxon>Bacteria</taxon>
        <taxon>Bacillati</taxon>
        <taxon>Actinomycetota</taxon>
        <taxon>Actinomycetes</taxon>
        <taxon>Propionibacteriales</taxon>
        <taxon>Kribbellaceae</taxon>
        <taxon>Kribbella</taxon>
    </lineage>
</organism>